<keyword evidence="3" id="KW-0812">Transmembrane</keyword>
<feature type="transmembrane region" description="Helical" evidence="3">
    <location>
        <begin position="388"/>
        <end position="410"/>
    </location>
</feature>
<dbReference type="RefSeq" id="WP_141880705.1">
    <property type="nucleotide sequence ID" value="NZ_VFOM01000001.1"/>
</dbReference>
<dbReference type="PANTHER" id="PTHR45947:SF3">
    <property type="entry name" value="SULFOQUINOVOSYL TRANSFERASE SQD2"/>
    <property type="match status" value="1"/>
</dbReference>
<dbReference type="Pfam" id="PF13692">
    <property type="entry name" value="Glyco_trans_1_4"/>
    <property type="match status" value="1"/>
</dbReference>
<dbReference type="GO" id="GO:0016757">
    <property type="term" value="F:glycosyltransferase activity"/>
    <property type="evidence" value="ECO:0007669"/>
    <property type="project" value="TreeGrafter"/>
</dbReference>
<dbReference type="Gene3D" id="3.40.50.2000">
    <property type="entry name" value="Glycogen Phosphorylase B"/>
    <property type="match status" value="2"/>
</dbReference>
<dbReference type="Proteomes" id="UP000317998">
    <property type="component" value="Unassembled WGS sequence"/>
</dbReference>
<feature type="transmembrane region" description="Helical" evidence="3">
    <location>
        <begin position="243"/>
        <end position="260"/>
    </location>
</feature>
<keyword evidence="3" id="KW-0472">Membrane</keyword>
<feature type="compositionally biased region" description="Basic and acidic residues" evidence="2">
    <location>
        <begin position="1"/>
        <end position="10"/>
    </location>
</feature>
<evidence type="ECO:0000256" key="2">
    <source>
        <dbReference type="SAM" id="MobiDB-lite"/>
    </source>
</evidence>
<evidence type="ECO:0000256" key="3">
    <source>
        <dbReference type="SAM" id="Phobius"/>
    </source>
</evidence>
<feature type="transmembrane region" description="Helical" evidence="3">
    <location>
        <begin position="441"/>
        <end position="463"/>
    </location>
</feature>
<feature type="transmembrane region" description="Helical" evidence="3">
    <location>
        <begin position="217"/>
        <end position="236"/>
    </location>
</feature>
<keyword evidence="5" id="KW-1185">Reference proteome</keyword>
<organism evidence="4 5">
    <name type="scientific">Homoserinimonas aerilata</name>
    <dbReference type="NCBI Taxonomy" id="1162970"/>
    <lineage>
        <taxon>Bacteria</taxon>
        <taxon>Bacillati</taxon>
        <taxon>Actinomycetota</taxon>
        <taxon>Actinomycetes</taxon>
        <taxon>Micrococcales</taxon>
        <taxon>Microbacteriaceae</taxon>
        <taxon>Homoserinimonas</taxon>
    </lineage>
</organism>
<feature type="transmembrane region" description="Helical" evidence="3">
    <location>
        <begin position="105"/>
        <end position="125"/>
    </location>
</feature>
<dbReference type="OrthoDB" id="3803867at2"/>
<evidence type="ECO:0000313" key="4">
    <source>
        <dbReference type="EMBL" id="TQL48625.1"/>
    </source>
</evidence>
<dbReference type="AlphaFoldDB" id="A0A542YKL0"/>
<feature type="transmembrane region" description="Helical" evidence="3">
    <location>
        <begin position="167"/>
        <end position="188"/>
    </location>
</feature>
<proteinExistence type="predicted"/>
<feature type="transmembrane region" description="Helical" evidence="3">
    <location>
        <begin position="78"/>
        <end position="98"/>
    </location>
</feature>
<dbReference type="InterPro" id="IPR050194">
    <property type="entry name" value="Glycosyltransferase_grp1"/>
</dbReference>
<dbReference type="SUPFAM" id="SSF53756">
    <property type="entry name" value="UDP-Glycosyltransferase/glycogen phosphorylase"/>
    <property type="match status" value="1"/>
</dbReference>
<evidence type="ECO:0000256" key="1">
    <source>
        <dbReference type="ARBA" id="ARBA00021292"/>
    </source>
</evidence>
<sequence length="878" mass="97552">MSGPDSHLENSDDSEDSPTLTEPWWHAPLRRSDGLSRRWLASTALTAVAICTAFVIVFKFQIAPTFSYGGIVYREPNYIFLGLSFALVWALLLILGPGSLRGSRILTAILVYLLGIPALIIPNIIDIEDRTTSFGLVFFFFCCFAAIILGVRVIPRFNLPKIRTPEWSIVGLLLVFTVATFSLLQYYVGVSWWANSVTDIYDDRAGYSEMIRNAPEYMGYLIAIQTKVIGPVLLLIGLASRRWRPLIAIAVLSQYLIFATTLAKQSLFSIFAIVAAYLIFRLVRNADQRVIAFVVLLMTIATSVIDWARGRVYFTEIVIDRFFFWPGFLPMQYHKTFESRPFNFWSDSVLQGFVPDQSPGEVAELLVGHGLTGNDGVFANASFLGNGYANMGLAGILVEAAVLVAILYGVGLAAQRFPLWVTAPLMVMPAVALSNGSPFTAILSGGILPLIVLMWLSPTELLAGDDYRKKPGPSGGSERSRKRITIVTGYFDEFSGYYEVSLARELSKHFDVTVVTGNRVAPIFDTETLRLLDQDSYYRVGRSGTQELAIIRLPYIKFGSLLLPRGLIRTLRAETSQAVFIMGVGQGFSMPAALFSRLGVRVSIFGDNRAQWAGVPAAVRPLKWVAFSLTKGVMYWLVMQRSNLLYGVTPNTLTRLEPFSTGSEMRLLPLPVDPEVFRYNRTSRTRVRDRYDLSGMVIGVVGKVSREKQIERVIEGFAEIAERRPASRLVIAGLGTDTYSQDLRKRVEDDPVLSKRVVLLGFLKSAELSELLSGIDVCVWPVQPAITIQQSLVMGCRVVVPDNDLVGFLANRGEFGTTFAPDDWSALSAAMAEEADHAPNDRERETRITRTQTLTTPVVIRELVRDIDKTVAGERELR</sequence>
<dbReference type="EMBL" id="VFOM01000001">
    <property type="protein sequence ID" value="TQL48625.1"/>
    <property type="molecule type" value="Genomic_DNA"/>
</dbReference>
<comment type="caution">
    <text evidence="4">The sequence shown here is derived from an EMBL/GenBank/DDBJ whole genome shotgun (WGS) entry which is preliminary data.</text>
</comment>
<feature type="transmembrane region" description="Helical" evidence="3">
    <location>
        <begin position="290"/>
        <end position="308"/>
    </location>
</feature>
<feature type="transmembrane region" description="Helical" evidence="3">
    <location>
        <begin position="39"/>
        <end position="58"/>
    </location>
</feature>
<keyword evidence="4" id="KW-0808">Transferase</keyword>
<evidence type="ECO:0000313" key="5">
    <source>
        <dbReference type="Proteomes" id="UP000317998"/>
    </source>
</evidence>
<protein>
    <recommendedName>
        <fullName evidence="1">D-inositol 3-phosphate glycosyltransferase</fullName>
    </recommendedName>
</protein>
<name>A0A542YKL0_9MICO</name>
<feature type="transmembrane region" description="Helical" evidence="3">
    <location>
        <begin position="266"/>
        <end position="283"/>
    </location>
</feature>
<accession>A0A542YKL0</accession>
<reference evidence="4 5" key="1">
    <citation type="submission" date="2019-06" db="EMBL/GenBank/DDBJ databases">
        <title>Sequencing the genomes of 1000 actinobacteria strains.</title>
        <authorList>
            <person name="Klenk H.-P."/>
        </authorList>
    </citation>
    <scope>NUCLEOTIDE SEQUENCE [LARGE SCALE GENOMIC DNA]</scope>
    <source>
        <strain evidence="4 5">DSM 26477</strain>
    </source>
</reference>
<gene>
    <name evidence="4" type="ORF">FB562_1723</name>
</gene>
<keyword evidence="3" id="KW-1133">Transmembrane helix</keyword>
<feature type="transmembrane region" description="Helical" evidence="3">
    <location>
        <begin position="131"/>
        <end position="155"/>
    </location>
</feature>
<feature type="region of interest" description="Disordered" evidence="2">
    <location>
        <begin position="1"/>
        <end position="21"/>
    </location>
</feature>
<dbReference type="PANTHER" id="PTHR45947">
    <property type="entry name" value="SULFOQUINOVOSYL TRANSFERASE SQD2"/>
    <property type="match status" value="1"/>
</dbReference>